<keyword evidence="6" id="KW-1185">Reference proteome</keyword>
<dbReference type="PANTHER" id="PTHR45625:SF3">
    <property type="entry name" value="PEPTIDYL-PROLYL CIS-TRANS ISOMERASE B-RELATED"/>
    <property type="match status" value="1"/>
</dbReference>
<evidence type="ECO:0000256" key="1">
    <source>
        <dbReference type="ARBA" id="ARBA00002388"/>
    </source>
</evidence>
<dbReference type="EC" id="5.2.1.8" evidence="3"/>
<evidence type="ECO:0000259" key="4">
    <source>
        <dbReference type="PROSITE" id="PS50072"/>
    </source>
</evidence>
<evidence type="ECO:0000256" key="2">
    <source>
        <dbReference type="ARBA" id="ARBA00007365"/>
    </source>
</evidence>
<dbReference type="InterPro" id="IPR044666">
    <property type="entry name" value="Cyclophilin_A-like"/>
</dbReference>
<reference evidence="5 6" key="1">
    <citation type="submission" date="2019-09" db="EMBL/GenBank/DDBJ databases">
        <title>Goodfellowia gen. nov., a new genus of the Pseudonocardineae related to Actinoalloteichus, containing Goodfellowia coeruleoviolacea gen. nov., comb. nov. gen. nov., comb. nov.</title>
        <authorList>
            <person name="Labeda D."/>
        </authorList>
    </citation>
    <scope>NUCLEOTIDE SEQUENCE [LARGE SCALE GENOMIC DNA]</scope>
    <source>
        <strain evidence="5 6">AN110305</strain>
    </source>
</reference>
<comment type="function">
    <text evidence="1 3">PPIases accelerate the folding of proteins. It catalyzes the cis-trans isomerization of proline imidic peptide bonds in oligopeptides.</text>
</comment>
<protein>
    <recommendedName>
        <fullName evidence="3">Peptidyl-prolyl cis-trans isomerase</fullName>
        <shortName evidence="3">PPIase</shortName>
        <ecNumber evidence="3">5.2.1.8</ecNumber>
    </recommendedName>
</protein>
<feature type="domain" description="PPIase cyclophilin-type" evidence="4">
    <location>
        <begin position="8"/>
        <end position="155"/>
    </location>
</feature>
<evidence type="ECO:0000313" key="5">
    <source>
        <dbReference type="EMBL" id="KAA2262480.1"/>
    </source>
</evidence>
<dbReference type="Gene3D" id="2.40.100.10">
    <property type="entry name" value="Cyclophilin-like"/>
    <property type="match status" value="1"/>
</dbReference>
<dbReference type="Proteomes" id="UP000323454">
    <property type="component" value="Unassembled WGS sequence"/>
</dbReference>
<keyword evidence="3 5" id="KW-0413">Isomerase</keyword>
<organism evidence="5 6">
    <name type="scientific">Solihabitans fulvus</name>
    <dbReference type="NCBI Taxonomy" id="1892852"/>
    <lineage>
        <taxon>Bacteria</taxon>
        <taxon>Bacillati</taxon>
        <taxon>Actinomycetota</taxon>
        <taxon>Actinomycetes</taxon>
        <taxon>Pseudonocardiales</taxon>
        <taxon>Pseudonocardiaceae</taxon>
        <taxon>Solihabitans</taxon>
    </lineage>
</organism>
<dbReference type="PRINTS" id="PR00153">
    <property type="entry name" value="CSAPPISMRASE"/>
</dbReference>
<dbReference type="PIRSF" id="PIRSF001467">
    <property type="entry name" value="Peptidylpro_ismrse"/>
    <property type="match status" value="1"/>
</dbReference>
<dbReference type="Pfam" id="PF00160">
    <property type="entry name" value="Pro_isomerase"/>
    <property type="match status" value="1"/>
</dbReference>
<sequence length="156" mass="15885">MRLATNQGEIVLALDQANAPCAVHSLVFLATSKFYDGTPCHRLTTAAQLGVLQCGDPSGVGTGTPGYAFDDELTGKEIYGRGVVAMANSGPGTNGSQFFIVHSHAEIPPSYTVLGTVSSGLDVLDKIVQGGVVPGDQGAGDGKPVLPVTITQATVS</sequence>
<dbReference type="InterPro" id="IPR024936">
    <property type="entry name" value="Cyclophilin-type_PPIase"/>
</dbReference>
<name>A0A5B2XI13_9PSEU</name>
<comment type="catalytic activity">
    <reaction evidence="3">
        <text>[protein]-peptidylproline (omega=180) = [protein]-peptidylproline (omega=0)</text>
        <dbReference type="Rhea" id="RHEA:16237"/>
        <dbReference type="Rhea" id="RHEA-COMP:10747"/>
        <dbReference type="Rhea" id="RHEA-COMP:10748"/>
        <dbReference type="ChEBI" id="CHEBI:83833"/>
        <dbReference type="ChEBI" id="CHEBI:83834"/>
        <dbReference type="EC" id="5.2.1.8"/>
    </reaction>
</comment>
<evidence type="ECO:0000256" key="3">
    <source>
        <dbReference type="RuleBase" id="RU363019"/>
    </source>
</evidence>
<dbReference type="InterPro" id="IPR029000">
    <property type="entry name" value="Cyclophilin-like_dom_sf"/>
</dbReference>
<proteinExistence type="inferred from homology"/>
<dbReference type="PANTHER" id="PTHR45625">
    <property type="entry name" value="PEPTIDYL-PROLYL CIS-TRANS ISOMERASE-RELATED"/>
    <property type="match status" value="1"/>
</dbReference>
<comment type="caution">
    <text evidence="5">The sequence shown here is derived from an EMBL/GenBank/DDBJ whole genome shotgun (WGS) entry which is preliminary data.</text>
</comment>
<dbReference type="AlphaFoldDB" id="A0A5B2XI13"/>
<dbReference type="GO" id="GO:0003755">
    <property type="term" value="F:peptidyl-prolyl cis-trans isomerase activity"/>
    <property type="evidence" value="ECO:0007669"/>
    <property type="project" value="UniProtKB-UniRule"/>
</dbReference>
<keyword evidence="3" id="KW-0697">Rotamase</keyword>
<gene>
    <name evidence="5" type="ORF">F0L68_13980</name>
</gene>
<dbReference type="InterPro" id="IPR002130">
    <property type="entry name" value="Cyclophilin-type_PPIase_dom"/>
</dbReference>
<dbReference type="SUPFAM" id="SSF50891">
    <property type="entry name" value="Cyclophilin-like"/>
    <property type="match status" value="1"/>
</dbReference>
<evidence type="ECO:0000313" key="6">
    <source>
        <dbReference type="Proteomes" id="UP000323454"/>
    </source>
</evidence>
<comment type="similarity">
    <text evidence="2 3">Belongs to the cyclophilin-type PPIase family.</text>
</comment>
<dbReference type="EMBL" id="VUOB01000022">
    <property type="protein sequence ID" value="KAA2262480.1"/>
    <property type="molecule type" value="Genomic_DNA"/>
</dbReference>
<dbReference type="OrthoDB" id="5507614at2"/>
<dbReference type="CDD" id="cd00317">
    <property type="entry name" value="cyclophilin"/>
    <property type="match status" value="1"/>
</dbReference>
<reference evidence="5 6" key="2">
    <citation type="submission" date="2019-09" db="EMBL/GenBank/DDBJ databases">
        <authorList>
            <person name="Jin C."/>
        </authorList>
    </citation>
    <scope>NUCLEOTIDE SEQUENCE [LARGE SCALE GENOMIC DNA]</scope>
    <source>
        <strain evidence="5 6">AN110305</strain>
    </source>
</reference>
<accession>A0A5B2XI13</accession>
<dbReference type="PROSITE" id="PS50072">
    <property type="entry name" value="CSA_PPIASE_2"/>
    <property type="match status" value="1"/>
</dbReference>